<dbReference type="Proteomes" id="UP000663570">
    <property type="component" value="Chromosome"/>
</dbReference>
<accession>A0ABX7M409</accession>
<keyword evidence="3" id="KW-0964">Secreted</keyword>
<comment type="similarity">
    <text evidence="2">Belongs to the VgrG protein family.</text>
</comment>
<dbReference type="Pfam" id="PF05954">
    <property type="entry name" value="Phage_GPD"/>
    <property type="match status" value="1"/>
</dbReference>
<protein>
    <submittedName>
        <fullName evidence="6">Type VI secretion system tip protein VgrG</fullName>
    </submittedName>
</protein>
<gene>
    <name evidence="6" type="primary">tssI</name>
    <name evidence="6" type="ORF">JY500_11620</name>
</gene>
<evidence type="ECO:0000256" key="1">
    <source>
        <dbReference type="ARBA" id="ARBA00004613"/>
    </source>
</evidence>
<name>A0ABX7M409_9RHOO</name>
<dbReference type="InterPro" id="IPR006533">
    <property type="entry name" value="T6SS_Vgr_RhsGE"/>
</dbReference>
<dbReference type="InterPro" id="IPR017847">
    <property type="entry name" value="T6SS_RhsGE_Vgr_subset"/>
</dbReference>
<evidence type="ECO:0000256" key="3">
    <source>
        <dbReference type="ARBA" id="ARBA00022525"/>
    </source>
</evidence>
<dbReference type="RefSeq" id="WP_206252490.1">
    <property type="nucleotide sequence ID" value="NZ_CP071060.1"/>
</dbReference>
<feature type="domain" description="Gp5/Type VI secretion system Vgr C-terminal trimerisation" evidence="5">
    <location>
        <begin position="498"/>
        <end position="611"/>
    </location>
</feature>
<dbReference type="Gene3D" id="2.40.50.230">
    <property type="entry name" value="Gp5 N-terminal domain"/>
    <property type="match status" value="1"/>
</dbReference>
<dbReference type="InterPro" id="IPR054030">
    <property type="entry name" value="Gp5_Vgr_C"/>
</dbReference>
<evidence type="ECO:0000259" key="4">
    <source>
        <dbReference type="Pfam" id="PF04717"/>
    </source>
</evidence>
<evidence type="ECO:0000259" key="5">
    <source>
        <dbReference type="Pfam" id="PF22178"/>
    </source>
</evidence>
<dbReference type="InterPro" id="IPR006531">
    <property type="entry name" value="Gp5/Vgr_OB"/>
</dbReference>
<feature type="domain" description="Gp5/Type VI secretion system Vgr protein OB-fold" evidence="4">
    <location>
        <begin position="414"/>
        <end position="479"/>
    </location>
</feature>
<dbReference type="Gene3D" id="3.55.50.10">
    <property type="entry name" value="Baseplate protein-like domains"/>
    <property type="match status" value="1"/>
</dbReference>
<dbReference type="InterPro" id="IPR050708">
    <property type="entry name" value="T6SS_VgrG/RHS"/>
</dbReference>
<dbReference type="EMBL" id="CP071060">
    <property type="protein sequence ID" value="QSI75175.1"/>
    <property type="molecule type" value="Genomic_DNA"/>
</dbReference>
<evidence type="ECO:0000313" key="6">
    <source>
        <dbReference type="EMBL" id="QSI75175.1"/>
    </source>
</evidence>
<proteinExistence type="inferred from homology"/>
<dbReference type="NCBIfam" id="TIGR03361">
    <property type="entry name" value="VI_Rhs_Vgr"/>
    <property type="match status" value="1"/>
</dbReference>
<dbReference type="PANTHER" id="PTHR32305">
    <property type="match status" value="1"/>
</dbReference>
<organism evidence="6 7">
    <name type="scientific">Niveibacterium microcysteis</name>
    <dbReference type="NCBI Taxonomy" id="2811415"/>
    <lineage>
        <taxon>Bacteria</taxon>
        <taxon>Pseudomonadati</taxon>
        <taxon>Pseudomonadota</taxon>
        <taxon>Betaproteobacteria</taxon>
        <taxon>Rhodocyclales</taxon>
        <taxon>Rhodocyclaceae</taxon>
        <taxon>Niveibacterium</taxon>
    </lineage>
</organism>
<reference evidence="6 7" key="1">
    <citation type="submission" date="2021-02" db="EMBL/GenBank/DDBJ databases">
        <title>Niveibacterium changnyeongensis HC41.</title>
        <authorList>
            <person name="Kang M."/>
        </authorList>
    </citation>
    <scope>NUCLEOTIDE SEQUENCE [LARGE SCALE GENOMIC DNA]</scope>
    <source>
        <strain evidence="6 7">HC41</strain>
    </source>
</reference>
<evidence type="ECO:0000256" key="2">
    <source>
        <dbReference type="ARBA" id="ARBA00005558"/>
    </source>
</evidence>
<dbReference type="SUPFAM" id="SSF69349">
    <property type="entry name" value="Phage fibre proteins"/>
    <property type="match status" value="1"/>
</dbReference>
<dbReference type="Pfam" id="PF22178">
    <property type="entry name" value="Gp5_trimer_C"/>
    <property type="match status" value="1"/>
</dbReference>
<sequence>MTVYDSAIAATLASLLGAQHKRILTLAFPGNDGPAAQLLANQLSATERMSRDFEFVAEVLSDDASLELKDLIGKRVTLSLVREDGSLRHFNGHVFEFSLERVDGGLAFYKMVLRPWLAFLRHRFDHYLFHDQNLEAQLNAIFGDYPQQDWRLRVIGADAPMTFACQAGESDYNYVHRRLEARGWSYWYEHRADGHTLVIGDDTTQVCEAIDGEPFMVWQAEGGSQDDDGIANLTPVRQVASTRYSARSFDFKNPHPLSADVPTLNQQGELPAMEVYEYAGAYGFQNSGEGDALVKLRMEEIEAATKRFEASGNERYAQPGRHFTLRGHFDFGAIGSGGTDAQLLILDTYHHVTNNYEMAAHGGDSTPAYRNVFTCLRKKIPWRPGRGYNSVEPKVYGLQTATVVGPAGEEIYTDEYGRVRVQFHWDREGGYNEKSSCWLRVATAWAGANFGMTSIPRIGTEVIVQCLDGNPDRPLITGMVPNAETMAPWSLPANKTQSGILTRSTPKGSYENANAIRFEDKKGSEELWLHAEKDQRIEVEHDESHWVGHDRAKTIDNNETVHVKHDRTETVDNNETITVHGNRTERVDHNETISIGDNRTEDVGQNETTSIGANQSVSVGQCKTETVAIAKALTVGAGYAVTVGGAMNTAVGLAQLEQVGLSKSTTVGKKYSINAGDELEITVGQASLVMKSDGTVLINGTRFDFSASGAVQINGKDVDIN</sequence>
<evidence type="ECO:0000313" key="7">
    <source>
        <dbReference type="Proteomes" id="UP000663570"/>
    </source>
</evidence>
<dbReference type="Gene3D" id="2.30.110.50">
    <property type="match status" value="1"/>
</dbReference>
<dbReference type="InterPro" id="IPR037026">
    <property type="entry name" value="Vgr_OB-fold_dom_sf"/>
</dbReference>
<dbReference type="SUPFAM" id="SSF69255">
    <property type="entry name" value="gp5 N-terminal domain-like"/>
    <property type="match status" value="1"/>
</dbReference>
<dbReference type="Gene3D" id="4.10.220.110">
    <property type="match status" value="1"/>
</dbReference>
<keyword evidence="7" id="KW-1185">Reference proteome</keyword>
<comment type="subcellular location">
    <subcellularLocation>
        <location evidence="1">Secreted</location>
    </subcellularLocation>
</comment>
<dbReference type="Pfam" id="PF04717">
    <property type="entry name" value="Phage_base_V"/>
    <property type="match status" value="1"/>
</dbReference>
<dbReference type="SUPFAM" id="SSF69279">
    <property type="entry name" value="Phage tail proteins"/>
    <property type="match status" value="2"/>
</dbReference>
<dbReference type="NCBIfam" id="TIGR01646">
    <property type="entry name" value="vgr_GE"/>
    <property type="match status" value="1"/>
</dbReference>
<dbReference type="PANTHER" id="PTHR32305:SF15">
    <property type="entry name" value="PROTEIN RHSA-RELATED"/>
    <property type="match status" value="1"/>
</dbReference>